<evidence type="ECO:0000256" key="1">
    <source>
        <dbReference type="SAM" id="MobiDB-lite"/>
    </source>
</evidence>
<dbReference type="PANTHER" id="PTHR31973:SF187">
    <property type="entry name" value="MUTATOR TRANSPOSASE MUDRA PROTEIN"/>
    <property type="match status" value="1"/>
</dbReference>
<gene>
    <name evidence="3" type="ORF">H5410_040174</name>
</gene>
<accession>A0A9J5XQL3</accession>
<sequence>MYTIKLHYKGWWVFEPVMNYVNGHIAYYDYCNGNENSIIQMRQCMKKLEVNDKKVKFWFKFGPYFETTIRLLTTDLDIYNLVYEIPDSRVVEIFVEHIEEDQWNYDVADSEGNPLQGGEDLIDVNVTEKSDESDATCEECESFNDSAYSLEEDDRIFDKIVDFTVEWVDLNGSNKENQVKEKTMEVGVASNMLAMFPNDTQENDCATLDEELMSLHGDSDYENLKRFTIFNPTRDLEDPKFKFTLNMIFSNNKEFKWMVESNQDEPFKIKTIGPDHSCGKQRDNKIIDSGFLAKKYVEEFRINPSWGVKKFQTYVMKTHNCTITRTQAYMLKRKALDLITGTKEEQFDMLWDYCAKLRRSNPGTTCILKLDENPKTMGFLTGCRPIIGVDGCHLKGHQKGSQLLTSVGIDGNDIIYPIAFAISYSPSILSIVNIEQWPKTGIEPPLPSIYKLQPGRPKKLRKRGYDETTKKESDSRKLTLLKASRRGRKKKCGSCGT</sequence>
<name>A0A9J5XQL3_SOLCO</name>
<evidence type="ECO:0000313" key="4">
    <source>
        <dbReference type="Proteomes" id="UP000824120"/>
    </source>
</evidence>
<dbReference type="InterPro" id="IPR058594">
    <property type="entry name" value="PB1-like_dom_pln"/>
</dbReference>
<dbReference type="Pfam" id="PF26130">
    <property type="entry name" value="PB1-like"/>
    <property type="match status" value="1"/>
</dbReference>
<evidence type="ECO:0000259" key="2">
    <source>
        <dbReference type="Pfam" id="PF26130"/>
    </source>
</evidence>
<comment type="caution">
    <text evidence="3">The sequence shown here is derived from an EMBL/GenBank/DDBJ whole genome shotgun (WGS) entry which is preliminary data.</text>
</comment>
<feature type="domain" description="PB1-like" evidence="2">
    <location>
        <begin position="2"/>
        <end position="97"/>
    </location>
</feature>
<feature type="compositionally biased region" description="Basic residues" evidence="1">
    <location>
        <begin position="483"/>
        <end position="497"/>
    </location>
</feature>
<evidence type="ECO:0000313" key="3">
    <source>
        <dbReference type="EMBL" id="KAG5589660.1"/>
    </source>
</evidence>
<dbReference type="OrthoDB" id="1304678at2759"/>
<keyword evidence="4" id="KW-1185">Reference proteome</keyword>
<dbReference type="Proteomes" id="UP000824120">
    <property type="component" value="Chromosome 8"/>
</dbReference>
<organism evidence="3 4">
    <name type="scientific">Solanum commersonii</name>
    <name type="common">Commerson's wild potato</name>
    <name type="synonym">Commerson's nightshade</name>
    <dbReference type="NCBI Taxonomy" id="4109"/>
    <lineage>
        <taxon>Eukaryota</taxon>
        <taxon>Viridiplantae</taxon>
        <taxon>Streptophyta</taxon>
        <taxon>Embryophyta</taxon>
        <taxon>Tracheophyta</taxon>
        <taxon>Spermatophyta</taxon>
        <taxon>Magnoliopsida</taxon>
        <taxon>eudicotyledons</taxon>
        <taxon>Gunneridae</taxon>
        <taxon>Pentapetalae</taxon>
        <taxon>asterids</taxon>
        <taxon>lamiids</taxon>
        <taxon>Solanales</taxon>
        <taxon>Solanaceae</taxon>
        <taxon>Solanoideae</taxon>
        <taxon>Solaneae</taxon>
        <taxon>Solanum</taxon>
    </lineage>
</organism>
<feature type="compositionally biased region" description="Basic and acidic residues" evidence="1">
    <location>
        <begin position="463"/>
        <end position="477"/>
    </location>
</feature>
<dbReference type="PANTHER" id="PTHR31973">
    <property type="entry name" value="POLYPROTEIN, PUTATIVE-RELATED"/>
    <property type="match status" value="1"/>
</dbReference>
<dbReference type="AlphaFoldDB" id="A0A9J5XQL3"/>
<dbReference type="EMBL" id="JACXVP010000008">
    <property type="protein sequence ID" value="KAG5589660.1"/>
    <property type="molecule type" value="Genomic_DNA"/>
</dbReference>
<proteinExistence type="predicted"/>
<protein>
    <recommendedName>
        <fullName evidence="2">PB1-like domain-containing protein</fullName>
    </recommendedName>
</protein>
<reference evidence="3 4" key="1">
    <citation type="submission" date="2020-09" db="EMBL/GenBank/DDBJ databases">
        <title>De no assembly of potato wild relative species, Solanum commersonii.</title>
        <authorList>
            <person name="Cho K."/>
        </authorList>
    </citation>
    <scope>NUCLEOTIDE SEQUENCE [LARGE SCALE GENOMIC DNA]</scope>
    <source>
        <strain evidence="3">LZ3.2</strain>
        <tissue evidence="3">Leaf</tissue>
    </source>
</reference>
<feature type="region of interest" description="Disordered" evidence="1">
    <location>
        <begin position="446"/>
        <end position="497"/>
    </location>
</feature>